<evidence type="ECO:0000313" key="6">
    <source>
        <dbReference type="EMBL" id="PJF19595.1"/>
    </source>
</evidence>
<dbReference type="Proteomes" id="UP000240830">
    <property type="component" value="Unassembled WGS sequence"/>
</dbReference>
<dbReference type="STRING" id="1246581.A0A2H9TPB6"/>
<dbReference type="GO" id="GO:0004806">
    <property type="term" value="F:triacylglycerol lipase activity"/>
    <property type="evidence" value="ECO:0007669"/>
    <property type="project" value="InterPro"/>
</dbReference>
<dbReference type="EMBL" id="MTSL01000050">
    <property type="protein sequence ID" value="PJF19595.1"/>
    <property type="molecule type" value="Genomic_DNA"/>
</dbReference>
<dbReference type="InterPro" id="IPR016035">
    <property type="entry name" value="Acyl_Trfase/lysoPLipase"/>
</dbReference>
<evidence type="ECO:0000256" key="1">
    <source>
        <dbReference type="ARBA" id="ARBA00022801"/>
    </source>
</evidence>
<dbReference type="InterPro" id="IPR050301">
    <property type="entry name" value="NTE"/>
</dbReference>
<dbReference type="Gene3D" id="3.40.1090.10">
    <property type="entry name" value="Cytosolic phospholipase A2 catalytic domain"/>
    <property type="match status" value="1"/>
</dbReference>
<evidence type="ECO:0000256" key="2">
    <source>
        <dbReference type="ARBA" id="ARBA00022963"/>
    </source>
</evidence>
<gene>
    <name evidence="6" type="ORF">PSACC_00591</name>
</gene>
<dbReference type="Pfam" id="PF01734">
    <property type="entry name" value="Patatin"/>
    <property type="match status" value="1"/>
</dbReference>
<dbReference type="InterPro" id="IPR002641">
    <property type="entry name" value="PNPLA_dom"/>
</dbReference>
<comment type="caution">
    <text evidence="4">Lacks conserved residue(s) required for the propagation of feature annotation.</text>
</comment>
<keyword evidence="1" id="KW-0378">Hydrolase</keyword>
<dbReference type="InterPro" id="IPR021771">
    <property type="entry name" value="Triacylglycerol_lipase_N"/>
</dbReference>
<feature type="domain" description="PNPLA" evidence="5">
    <location>
        <begin position="87"/>
        <end position="264"/>
    </location>
</feature>
<reference evidence="6 7" key="1">
    <citation type="submission" date="2016-10" db="EMBL/GenBank/DDBJ databases">
        <title>The genome of Paramicrosporidium saccamoebae is the missing link in understanding Cryptomycota and Microsporidia evolution.</title>
        <authorList>
            <person name="Quandt C.A."/>
            <person name="Beaudet D."/>
            <person name="Corsaro D."/>
            <person name="Michel R."/>
            <person name="Corradi N."/>
            <person name="James T."/>
        </authorList>
    </citation>
    <scope>NUCLEOTIDE SEQUENCE [LARGE SCALE GENOMIC DNA]</scope>
    <source>
        <strain evidence="6 7">KSL3</strain>
    </source>
</reference>
<comment type="caution">
    <text evidence="6">The sequence shown here is derived from an EMBL/GenBank/DDBJ whole genome shotgun (WGS) entry which is preliminary data.</text>
</comment>
<dbReference type="PROSITE" id="PS51635">
    <property type="entry name" value="PNPLA"/>
    <property type="match status" value="1"/>
</dbReference>
<keyword evidence="7" id="KW-1185">Reference proteome</keyword>
<organism evidence="6 7">
    <name type="scientific">Paramicrosporidium saccamoebae</name>
    <dbReference type="NCBI Taxonomy" id="1246581"/>
    <lineage>
        <taxon>Eukaryota</taxon>
        <taxon>Fungi</taxon>
        <taxon>Fungi incertae sedis</taxon>
        <taxon>Cryptomycota</taxon>
        <taxon>Cryptomycota incertae sedis</taxon>
        <taxon>Paramicrosporidium</taxon>
    </lineage>
</organism>
<protein>
    <submittedName>
        <fullName evidence="6">Tgl5p</fullName>
    </submittedName>
</protein>
<evidence type="ECO:0000313" key="7">
    <source>
        <dbReference type="Proteomes" id="UP000240830"/>
    </source>
</evidence>
<evidence type="ECO:0000259" key="5">
    <source>
        <dbReference type="PROSITE" id="PS51635"/>
    </source>
</evidence>
<accession>A0A2H9TPB6</accession>
<evidence type="ECO:0000256" key="4">
    <source>
        <dbReference type="PROSITE-ProRule" id="PRU01161"/>
    </source>
</evidence>
<dbReference type="PANTHER" id="PTHR14226:SF10">
    <property type="entry name" value="TRIACYLGLYCEROL LIPASE 4-RELATED"/>
    <property type="match status" value="1"/>
</dbReference>
<name>A0A2H9TPB6_9FUNG</name>
<sequence length="418" mass="47484">MISVRLDHLRGFNAEDDIASTMFFIRAGIGLPVLHSFAGTKALIEEYVHEVVHGLNRIADSKDPSIDPISKREFFSELLQTFGRTVLILHGGASFGMCHLGVVKALHERNLMPRIICGSYVGALVASLICVQDASKLSEIFSGETIKFDAFYRNGAQGSFKRKLTRFLKHGRLFDIRVMEECARHNIGDVTFREAYQKSGLILNITVYAKRKHEVPVLLNYMTAPDLVIWTAACASLATPGIYEEVMLLSKKEDGTIYPWHPSAVKLESARMVQEMPVKRLTELFNANNFIVSQVPSYLTWRPLRSEQYRGSFLWTLSNLATTEVSHRFRQMKELGLVPQIILNILNFFKAPMVGDVQITPTIYCSDIQYLLSNPDPKFVRYCIQKGEVATWKRHSQIEMRCAIEFAIEDIMRRLGNN</sequence>
<dbReference type="AlphaFoldDB" id="A0A2H9TPB6"/>
<dbReference type="OrthoDB" id="10049244at2759"/>
<dbReference type="Pfam" id="PF11815">
    <property type="entry name" value="DUF3336"/>
    <property type="match status" value="1"/>
</dbReference>
<keyword evidence="3" id="KW-0443">Lipid metabolism</keyword>
<dbReference type="GO" id="GO:0006641">
    <property type="term" value="P:triglyceride metabolic process"/>
    <property type="evidence" value="ECO:0007669"/>
    <property type="project" value="UniProtKB-ARBA"/>
</dbReference>
<dbReference type="PANTHER" id="PTHR14226">
    <property type="entry name" value="NEUROPATHY TARGET ESTERASE/SWISS CHEESE D.MELANOGASTER"/>
    <property type="match status" value="1"/>
</dbReference>
<dbReference type="SUPFAM" id="SSF52151">
    <property type="entry name" value="FabD/lysophospholipase-like"/>
    <property type="match status" value="1"/>
</dbReference>
<evidence type="ECO:0000256" key="3">
    <source>
        <dbReference type="ARBA" id="ARBA00023098"/>
    </source>
</evidence>
<proteinExistence type="predicted"/>
<keyword evidence="2" id="KW-0442">Lipid degradation</keyword>
<dbReference type="GO" id="GO:0016042">
    <property type="term" value="P:lipid catabolic process"/>
    <property type="evidence" value="ECO:0007669"/>
    <property type="project" value="UniProtKB-KW"/>
</dbReference>